<name>A0A3N4GY34_9ACTN</name>
<accession>A0A3N4GY34</accession>
<evidence type="ECO:0000256" key="1">
    <source>
        <dbReference type="SAM" id="MobiDB-lite"/>
    </source>
</evidence>
<feature type="region of interest" description="Disordered" evidence="1">
    <location>
        <begin position="81"/>
        <end position="129"/>
    </location>
</feature>
<reference evidence="2 3" key="1">
    <citation type="submission" date="2018-11" db="EMBL/GenBank/DDBJ databases">
        <title>Draft genome sequence of Gordonia sp. RS15-1S isolated from rice stems.</title>
        <authorList>
            <person name="Muangham S."/>
        </authorList>
    </citation>
    <scope>NUCLEOTIDE SEQUENCE [LARGE SCALE GENOMIC DNA]</scope>
    <source>
        <strain evidence="2 3">RS15-1S</strain>
    </source>
</reference>
<dbReference type="RefSeq" id="WP_123928129.1">
    <property type="nucleotide sequence ID" value="NZ_JBPSDP010000001.1"/>
</dbReference>
<evidence type="ECO:0000313" key="3">
    <source>
        <dbReference type="Proteomes" id="UP000267536"/>
    </source>
</evidence>
<protein>
    <submittedName>
        <fullName evidence="2">Uncharacterized protein</fullName>
    </submittedName>
</protein>
<organism evidence="2 3">
    <name type="scientific">Gordonia oryzae</name>
    <dbReference type="NCBI Taxonomy" id="2487349"/>
    <lineage>
        <taxon>Bacteria</taxon>
        <taxon>Bacillati</taxon>
        <taxon>Actinomycetota</taxon>
        <taxon>Actinomycetes</taxon>
        <taxon>Mycobacteriales</taxon>
        <taxon>Gordoniaceae</taxon>
        <taxon>Gordonia</taxon>
    </lineage>
</organism>
<dbReference type="Proteomes" id="UP000267536">
    <property type="component" value="Unassembled WGS sequence"/>
</dbReference>
<dbReference type="AlphaFoldDB" id="A0A3N4GY34"/>
<sequence>MVPIPGIAELLVIIVLARSGRCGYHRVPVVGPRIRFRSWWLPVGVMLAVVVVLPQTAAKWARAPIRRRLLVAGSMVTIGSNRRDRAAGATRRPGANRQPAQLGTQQAGGAAGVRRRGRQRVVGEPRRSA</sequence>
<gene>
    <name evidence="2" type="ORF">EF294_08540</name>
</gene>
<dbReference type="EMBL" id="RKMH01000005">
    <property type="protein sequence ID" value="RPA63530.1"/>
    <property type="molecule type" value="Genomic_DNA"/>
</dbReference>
<proteinExistence type="predicted"/>
<comment type="caution">
    <text evidence="2">The sequence shown here is derived from an EMBL/GenBank/DDBJ whole genome shotgun (WGS) entry which is preliminary data.</text>
</comment>
<keyword evidence="3" id="KW-1185">Reference proteome</keyword>
<evidence type="ECO:0000313" key="2">
    <source>
        <dbReference type="EMBL" id="RPA63530.1"/>
    </source>
</evidence>